<dbReference type="EMBL" id="CP012752">
    <property type="protein sequence ID" value="ALG10707.1"/>
    <property type="molecule type" value="Genomic_DNA"/>
</dbReference>
<reference evidence="3 4" key="1">
    <citation type="submission" date="2015-07" db="EMBL/GenBank/DDBJ databases">
        <title>Genome sequencing of Kibdelosporangium phytohabitans.</title>
        <authorList>
            <person name="Qin S."/>
            <person name="Xing K."/>
        </authorList>
    </citation>
    <scope>NUCLEOTIDE SEQUENCE [LARGE SCALE GENOMIC DNA]</scope>
    <source>
        <strain evidence="3 4">KLBMP1111</strain>
    </source>
</reference>
<evidence type="ECO:0000259" key="2">
    <source>
        <dbReference type="Pfam" id="PF00652"/>
    </source>
</evidence>
<evidence type="ECO:0000313" key="3">
    <source>
        <dbReference type="EMBL" id="ALG10707.1"/>
    </source>
</evidence>
<protein>
    <recommendedName>
        <fullName evidence="2">Ricin B lectin domain-containing protein</fullName>
    </recommendedName>
</protein>
<dbReference type="SUPFAM" id="SSF50370">
    <property type="entry name" value="Ricin B-like lectins"/>
    <property type="match status" value="1"/>
</dbReference>
<dbReference type="OrthoDB" id="3691669at2"/>
<dbReference type="Gene3D" id="2.80.10.50">
    <property type="match status" value="1"/>
</dbReference>
<keyword evidence="4" id="KW-1185">Reference proteome</keyword>
<accession>A0A0N9HZD9</accession>
<feature type="chain" id="PRO_5006035667" description="Ricin B lectin domain-containing protein" evidence="1">
    <location>
        <begin position="27"/>
        <end position="154"/>
    </location>
</feature>
<evidence type="ECO:0000256" key="1">
    <source>
        <dbReference type="SAM" id="SignalP"/>
    </source>
</evidence>
<proteinExistence type="predicted"/>
<dbReference type="RefSeq" id="WP_054292610.1">
    <property type="nucleotide sequence ID" value="NZ_CP012752.1"/>
</dbReference>
<dbReference type="InterPro" id="IPR035992">
    <property type="entry name" value="Ricin_B-like_lectins"/>
</dbReference>
<sequence>MKHRGILTVAALALVSFAGFTPAASADETTWVIESANGSEDVWTQDPSDTTSVLGSEYYGSNLQRWVYDFDHDTLRNIGTGRCATAVDRDKIKGRACDNDDPGQKWTRRGSGNSRQIVNTEFRTCAEYRGLNAPLRLRDCDAGDAKQQWYLNEP</sequence>
<dbReference type="InterPro" id="IPR000772">
    <property type="entry name" value="Ricin_B_lectin"/>
</dbReference>
<dbReference type="Proteomes" id="UP000063699">
    <property type="component" value="Chromosome"/>
</dbReference>
<feature type="signal peptide" evidence="1">
    <location>
        <begin position="1"/>
        <end position="26"/>
    </location>
</feature>
<dbReference type="PROSITE" id="PS50231">
    <property type="entry name" value="RICIN_B_LECTIN"/>
    <property type="match status" value="1"/>
</dbReference>
<dbReference type="AlphaFoldDB" id="A0A0N9HZD9"/>
<evidence type="ECO:0000313" key="4">
    <source>
        <dbReference type="Proteomes" id="UP000063699"/>
    </source>
</evidence>
<name>A0A0N9HZD9_9PSEU</name>
<organism evidence="3 4">
    <name type="scientific">Kibdelosporangium phytohabitans</name>
    <dbReference type="NCBI Taxonomy" id="860235"/>
    <lineage>
        <taxon>Bacteria</taxon>
        <taxon>Bacillati</taxon>
        <taxon>Actinomycetota</taxon>
        <taxon>Actinomycetes</taxon>
        <taxon>Pseudonocardiales</taxon>
        <taxon>Pseudonocardiaceae</taxon>
        <taxon>Kibdelosporangium</taxon>
    </lineage>
</organism>
<keyword evidence="1" id="KW-0732">Signal</keyword>
<dbReference type="KEGG" id="kphy:AOZ06_30840"/>
<dbReference type="Pfam" id="PF00652">
    <property type="entry name" value="Ricin_B_lectin"/>
    <property type="match status" value="1"/>
</dbReference>
<feature type="domain" description="Ricin B lectin" evidence="2">
    <location>
        <begin position="59"/>
        <end position="149"/>
    </location>
</feature>
<gene>
    <name evidence="3" type="ORF">AOZ06_30840</name>
</gene>